<dbReference type="Proteomes" id="UP001139031">
    <property type="component" value="Unassembled WGS sequence"/>
</dbReference>
<gene>
    <name evidence="2" type="ORF">K7C98_33590</name>
</gene>
<organism evidence="2 3">
    <name type="scientific">Nannocystis pusilla</name>
    <dbReference type="NCBI Taxonomy" id="889268"/>
    <lineage>
        <taxon>Bacteria</taxon>
        <taxon>Pseudomonadati</taxon>
        <taxon>Myxococcota</taxon>
        <taxon>Polyangia</taxon>
        <taxon>Nannocystales</taxon>
        <taxon>Nannocystaceae</taxon>
        <taxon>Nannocystis</taxon>
    </lineage>
</organism>
<evidence type="ECO:0000256" key="1">
    <source>
        <dbReference type="SAM" id="MobiDB-lite"/>
    </source>
</evidence>
<name>A0ABS7U0Z6_9BACT</name>
<evidence type="ECO:0000313" key="2">
    <source>
        <dbReference type="EMBL" id="MBZ5714192.1"/>
    </source>
</evidence>
<proteinExistence type="predicted"/>
<accession>A0ABS7U0Z6</accession>
<comment type="caution">
    <text evidence="2">The sequence shown here is derived from an EMBL/GenBank/DDBJ whole genome shotgun (WGS) entry which is preliminary data.</text>
</comment>
<evidence type="ECO:0000313" key="3">
    <source>
        <dbReference type="Proteomes" id="UP001139031"/>
    </source>
</evidence>
<dbReference type="RefSeq" id="WP_224195924.1">
    <property type="nucleotide sequence ID" value="NZ_JAIRAU010000047.1"/>
</dbReference>
<dbReference type="EMBL" id="JAIRAU010000047">
    <property type="protein sequence ID" value="MBZ5714192.1"/>
    <property type="molecule type" value="Genomic_DNA"/>
</dbReference>
<protein>
    <submittedName>
        <fullName evidence="2">Addiction module protein</fullName>
    </submittedName>
</protein>
<sequence length="67" mass="7416">MTTDSFAGGPPRILTDADEVTLAKALKRRLAELDRGEVELIPADQVLREVFGPPSPQKKRKNARTSR</sequence>
<feature type="region of interest" description="Disordered" evidence="1">
    <location>
        <begin position="48"/>
        <end position="67"/>
    </location>
</feature>
<feature type="compositionally biased region" description="Basic residues" evidence="1">
    <location>
        <begin position="57"/>
        <end position="67"/>
    </location>
</feature>
<reference evidence="2" key="1">
    <citation type="submission" date="2021-08" db="EMBL/GenBank/DDBJ databases">
        <authorList>
            <person name="Stevens D.C."/>
        </authorList>
    </citation>
    <scope>NUCLEOTIDE SEQUENCE</scope>
    <source>
        <strain evidence="2">DSM 53165</strain>
    </source>
</reference>
<keyword evidence="3" id="KW-1185">Reference proteome</keyword>